<evidence type="ECO:0000313" key="4">
    <source>
        <dbReference type="Proteomes" id="UP001470230"/>
    </source>
</evidence>
<evidence type="ECO:0000259" key="2">
    <source>
        <dbReference type="PROSITE" id="PS50089"/>
    </source>
</evidence>
<dbReference type="Proteomes" id="UP001470230">
    <property type="component" value="Unassembled WGS sequence"/>
</dbReference>
<keyword evidence="1" id="KW-0862">Zinc</keyword>
<comment type="caution">
    <text evidence="3">The sequence shown here is derived from an EMBL/GenBank/DDBJ whole genome shotgun (WGS) entry which is preliminary data.</text>
</comment>
<accession>A0ABR2ICG0</accession>
<gene>
    <name evidence="3" type="ORF">M9Y10_012412</name>
</gene>
<feature type="domain" description="RING-type" evidence="2">
    <location>
        <begin position="83"/>
        <end position="122"/>
    </location>
</feature>
<evidence type="ECO:0000313" key="3">
    <source>
        <dbReference type="EMBL" id="KAK8860747.1"/>
    </source>
</evidence>
<keyword evidence="1" id="KW-0479">Metal-binding</keyword>
<protein>
    <recommendedName>
        <fullName evidence="2">RING-type domain-containing protein</fullName>
    </recommendedName>
</protein>
<organism evidence="3 4">
    <name type="scientific">Tritrichomonas musculus</name>
    <dbReference type="NCBI Taxonomy" id="1915356"/>
    <lineage>
        <taxon>Eukaryota</taxon>
        <taxon>Metamonada</taxon>
        <taxon>Parabasalia</taxon>
        <taxon>Tritrichomonadida</taxon>
        <taxon>Tritrichomonadidae</taxon>
        <taxon>Tritrichomonas</taxon>
    </lineage>
</organism>
<evidence type="ECO:0000256" key="1">
    <source>
        <dbReference type="PROSITE-ProRule" id="PRU00175"/>
    </source>
</evidence>
<dbReference type="InterPro" id="IPR001841">
    <property type="entry name" value="Znf_RING"/>
</dbReference>
<reference evidence="3 4" key="1">
    <citation type="submission" date="2024-04" db="EMBL/GenBank/DDBJ databases">
        <title>Tritrichomonas musculus Genome.</title>
        <authorList>
            <person name="Alves-Ferreira E."/>
            <person name="Grigg M."/>
            <person name="Lorenzi H."/>
            <person name="Galac M."/>
        </authorList>
    </citation>
    <scope>NUCLEOTIDE SEQUENCE [LARGE SCALE GENOMIC DNA]</scope>
    <source>
        <strain evidence="3 4">EAF2021</strain>
    </source>
</reference>
<name>A0ABR2ICG0_9EUKA</name>
<dbReference type="EMBL" id="JAPFFF010000018">
    <property type="protein sequence ID" value="KAK8860747.1"/>
    <property type="molecule type" value="Genomic_DNA"/>
</dbReference>
<dbReference type="PROSITE" id="PS50089">
    <property type="entry name" value="ZF_RING_2"/>
    <property type="match status" value="1"/>
</dbReference>
<proteinExistence type="predicted"/>
<keyword evidence="1" id="KW-0863">Zinc-finger</keyword>
<keyword evidence="4" id="KW-1185">Reference proteome</keyword>
<sequence length="156" mass="18020">MITESKDDITPQLCISHFTGIPCTKEGCNCLHLVDYQITINELLDFNDLFYVKDQTNGVLPAKANFTEREKELLQSAPRPVLCDICSKPIKVDDSFYFECCCIYTCKKCLENWHFKKCCPSCGKYYEEPQEIPPEKIEEIEQKNSPFLSAQIIPFE</sequence>